<dbReference type="CDD" id="cd00637">
    <property type="entry name" value="7tm_classA_rhodopsin-like"/>
    <property type="match status" value="1"/>
</dbReference>
<feature type="transmembrane region" description="Helical" evidence="4">
    <location>
        <begin position="1285"/>
        <end position="1311"/>
    </location>
</feature>
<dbReference type="Gene3D" id="4.10.400.10">
    <property type="entry name" value="Low-density Lipoprotein Receptor"/>
    <property type="match status" value="1"/>
</dbReference>
<feature type="disulfide bond" evidence="2">
    <location>
        <begin position="1206"/>
        <end position="1215"/>
    </location>
</feature>
<feature type="disulfide bond" evidence="3">
    <location>
        <begin position="503"/>
        <end position="518"/>
    </location>
</feature>
<dbReference type="InterPro" id="IPR036055">
    <property type="entry name" value="LDL_receptor-like_sf"/>
</dbReference>
<dbReference type="Proteomes" id="UP000663852">
    <property type="component" value="Unassembled WGS sequence"/>
</dbReference>
<dbReference type="CDD" id="cd00112">
    <property type="entry name" value="LDLa"/>
    <property type="match status" value="1"/>
</dbReference>
<keyword evidence="2" id="KW-0245">EGF-like domain</keyword>
<dbReference type="InterPro" id="IPR000742">
    <property type="entry name" value="EGF"/>
</dbReference>
<dbReference type="InterPro" id="IPR002172">
    <property type="entry name" value="LDrepeatLR_classA_rpt"/>
</dbReference>
<protein>
    <recommendedName>
        <fullName evidence="6">EGF-like domain-containing protein</fullName>
    </recommendedName>
</protein>
<gene>
    <name evidence="7" type="ORF">EDS130_LOCUS40151</name>
</gene>
<keyword evidence="4" id="KW-0472">Membrane</keyword>
<feature type="domain" description="EGF-like" evidence="6">
    <location>
        <begin position="1174"/>
        <end position="1216"/>
    </location>
</feature>
<evidence type="ECO:0000313" key="8">
    <source>
        <dbReference type="Proteomes" id="UP000663852"/>
    </source>
</evidence>
<keyword evidence="5" id="KW-0732">Signal</keyword>
<feature type="transmembrane region" description="Helical" evidence="4">
    <location>
        <begin position="1462"/>
        <end position="1479"/>
    </location>
</feature>
<dbReference type="Pfam" id="PF00008">
    <property type="entry name" value="EGF"/>
    <property type="match status" value="2"/>
</dbReference>
<dbReference type="Gene3D" id="2.10.25.10">
    <property type="entry name" value="Laminin"/>
    <property type="match status" value="3"/>
</dbReference>
<dbReference type="PROSITE" id="PS01186">
    <property type="entry name" value="EGF_2"/>
    <property type="match status" value="1"/>
</dbReference>
<feature type="transmembrane region" description="Helical" evidence="4">
    <location>
        <begin position="1423"/>
        <end position="1441"/>
    </location>
</feature>
<feature type="disulfide bond" evidence="2">
    <location>
        <begin position="943"/>
        <end position="952"/>
    </location>
</feature>
<dbReference type="EMBL" id="CAJNOJ010000475">
    <property type="protein sequence ID" value="CAF1460925.1"/>
    <property type="molecule type" value="Genomic_DNA"/>
</dbReference>
<dbReference type="PROSITE" id="PS00022">
    <property type="entry name" value="EGF_1"/>
    <property type="match status" value="3"/>
</dbReference>
<comment type="caution">
    <text evidence="2">Lacks conserved residue(s) required for the propagation of feature annotation.</text>
</comment>
<feature type="domain" description="EGF-like" evidence="6">
    <location>
        <begin position="917"/>
        <end position="953"/>
    </location>
</feature>
<sequence length="1559" mass="180827">MQILFVFVCLRISSITANLMIYNTDLNGLTEKYDCLIIDDHNLAIGKNEYCRRPLESLINRNADECDEAAIYFSTLRKHNRTSSYMIKYGAPVDTIDAYQIYLETGREDGQIDCDNGIDEQYCLALELNQCNAQTEYRCRQGFCISRQAAFDMVRDCLDASDEHRFDKYNMVLTTDVFCEDHEFLFCHEHFCGKNMFACGDGTCSSNLWDRLSCSTKRDLQFIRHILSTSMTDKDSCWTYAICHLKFLDVFPHITSSICQRSKCEKDMFFFPAEHPIVYPNVQLLYKTKRIFSSDNVQPDYICFDALKCQYHNWSMITLFNRTCSPWNNFNKIMFSKDSWHMMIFSIQQIFISCTIPSIESKNDDRLFECGQSFFISKHRLNDGYVDCYMGIDEYQERDTCALNLANRFQCQTDKTQCIPRLFLSDGIEDCMDGSDENSLYPCSSYPVEAGCKWKRGSLNITVNFRFLQLCDGFISIKIDNMTDESNCLSTWIDQCNSSWTRCDGYWHCRDGRDELNCPPIPQYPCKNKEEFYCMNRTTRTFVCYPSHLAGDGHEDCVGAIDERVGGYCHQTNPMNKTKRFRCGNSSVCLHHQQLCNGIRNCPIDNYEDEGALCPWLENTLTTENQNPYFLCPNQSKLAFRCNQIRECANGEDEFYCNIDEPDFIRGMLYLEQYLSSIIVYPPQIPTSLLSSKHVKTDIVSIHAKIARMHHTQLTSNKNLVHATWFCNRGLLGYKNNKEICFCPFYSYGDRCEFQRRRVTITARVETNDFYSDNFVSLKLVFYLINRENFHIVDYTQTIIIPRKMRMNSRPYDYSSLFIYLLFPTHRYKEFREAAHFVKIDAFILNNQSLDFQASWYYILPFKFLPVQRLSVQLILVNTVFRSLGTCIHGTRMPYMNSEQTWCHCEPGWIGTECRYRDTVCHPNPCFAGSICISVREQYVCLCPSNRFGPTCRIETTHICHSDICHNNGSCLTLDVNGRIGERRFYCLCPLGFTGLKCEKKAARFNIRFESELINKYLHAPAIIFRLSRVGHLAQLEDSYKYMIKNVQLAKSLPTFYRDPKVHHFDFAFVQLFISAHDIFGKYYLIASNNTLSSGKEEHLLAMDINSTVLAQNYCPYIDQLFNTTILRLVSLQRAKYYQQPCQNHSQLMCFHDESFICVCDRYHITKCFNYAHRSMNCSSSHSCLNGGLCLQQDEIRNPLDYLCICEECFFGERCQFTTSQYTISLDALVGSLILVDTPFPQQPFLIQMIFFIISALFCIGFCLNTLTTALFICQKDCQSTGCGFYIIASSVLGIGCLGVLMLKCIALILLPELSSGMSCILIEYFLKYLPTVVDWTHTCVLLERVSTIRKGASFNKETSKNIAKIVIPSLILLIGISLMHDPFHRQSIIDPRLTQGRRPWCMVEFSTSISKFYNMIINMSHYFIPFIINLICAVIIILYVSRMKSKIKSQTYSKVLKKQILACKHLIISPIVLIILALPRLTFATIFTCISNSTPWRIYLLLVSHLLSFFPQIGTLFIFVLPSTDYTNELRIFTKKLRLNKSAWIYFSDLYRLKRHIK</sequence>
<dbReference type="SMART" id="SM00181">
    <property type="entry name" value="EGF"/>
    <property type="match status" value="4"/>
</dbReference>
<feature type="domain" description="EGF-like" evidence="6">
    <location>
        <begin position="956"/>
        <end position="999"/>
    </location>
</feature>
<evidence type="ECO:0000256" key="1">
    <source>
        <dbReference type="ARBA" id="ARBA00023157"/>
    </source>
</evidence>
<dbReference type="PROSITE" id="PS50026">
    <property type="entry name" value="EGF_3"/>
    <property type="match status" value="3"/>
</dbReference>
<evidence type="ECO:0000256" key="3">
    <source>
        <dbReference type="PROSITE-ProRule" id="PRU00124"/>
    </source>
</evidence>
<feature type="disulfide bond" evidence="2">
    <location>
        <begin position="989"/>
        <end position="998"/>
    </location>
</feature>
<keyword evidence="1 2" id="KW-1015">Disulfide bond</keyword>
<dbReference type="SUPFAM" id="SSF57196">
    <property type="entry name" value="EGF/Laminin"/>
    <property type="match status" value="3"/>
</dbReference>
<dbReference type="PANTHER" id="PTHR24033:SF151">
    <property type="entry name" value="NOTCH 2"/>
    <property type="match status" value="1"/>
</dbReference>
<feature type="transmembrane region" description="Helical" evidence="4">
    <location>
        <begin position="1499"/>
        <end position="1522"/>
    </location>
</feature>
<evidence type="ECO:0000259" key="6">
    <source>
        <dbReference type="PROSITE" id="PS50026"/>
    </source>
</evidence>
<evidence type="ECO:0000256" key="2">
    <source>
        <dbReference type="PROSITE-ProRule" id="PRU00076"/>
    </source>
</evidence>
<feature type="transmembrane region" description="Helical" evidence="4">
    <location>
        <begin position="1363"/>
        <end position="1380"/>
    </location>
</feature>
<dbReference type="PRINTS" id="PR00261">
    <property type="entry name" value="LDLRECEPTOR"/>
</dbReference>
<organism evidence="7 8">
    <name type="scientific">Adineta ricciae</name>
    <name type="common">Rotifer</name>
    <dbReference type="NCBI Taxonomy" id="249248"/>
    <lineage>
        <taxon>Eukaryota</taxon>
        <taxon>Metazoa</taxon>
        <taxon>Spiralia</taxon>
        <taxon>Gnathifera</taxon>
        <taxon>Rotifera</taxon>
        <taxon>Eurotatoria</taxon>
        <taxon>Bdelloidea</taxon>
        <taxon>Adinetida</taxon>
        <taxon>Adinetidae</taxon>
        <taxon>Adineta</taxon>
    </lineage>
</organism>
<keyword evidence="4" id="KW-1133">Transmembrane helix</keyword>
<reference evidence="7" key="1">
    <citation type="submission" date="2021-02" db="EMBL/GenBank/DDBJ databases">
        <authorList>
            <person name="Nowell W R."/>
        </authorList>
    </citation>
    <scope>NUCLEOTIDE SEQUENCE</scope>
</reference>
<dbReference type="Gene3D" id="1.20.1070.10">
    <property type="entry name" value="Rhodopsin 7-helix transmembrane proteins"/>
    <property type="match status" value="1"/>
</dbReference>
<evidence type="ECO:0000256" key="4">
    <source>
        <dbReference type="SAM" id="Phobius"/>
    </source>
</evidence>
<feature type="signal peptide" evidence="5">
    <location>
        <begin position="1"/>
        <end position="17"/>
    </location>
</feature>
<proteinExistence type="predicted"/>
<name>A0A815QE73_ADIRI</name>
<evidence type="ECO:0000313" key="7">
    <source>
        <dbReference type="EMBL" id="CAF1460925.1"/>
    </source>
</evidence>
<evidence type="ECO:0000256" key="5">
    <source>
        <dbReference type="SAM" id="SignalP"/>
    </source>
</evidence>
<dbReference type="SUPFAM" id="SSF57424">
    <property type="entry name" value="LDL receptor-like module"/>
    <property type="match status" value="2"/>
</dbReference>
<comment type="caution">
    <text evidence="7">The sequence shown here is derived from an EMBL/GenBank/DDBJ whole genome shotgun (WGS) entry which is preliminary data.</text>
</comment>
<feature type="chain" id="PRO_5032846892" description="EGF-like domain-containing protein" evidence="5">
    <location>
        <begin position="18"/>
        <end position="1559"/>
    </location>
</feature>
<feature type="transmembrane region" description="Helical" evidence="4">
    <location>
        <begin position="1245"/>
        <end position="1273"/>
    </location>
</feature>
<dbReference type="Pfam" id="PF00057">
    <property type="entry name" value="Ldl_recept_a"/>
    <property type="match status" value="1"/>
</dbReference>
<dbReference type="OrthoDB" id="9990982at2759"/>
<keyword evidence="4" id="KW-0812">Transmembrane</keyword>
<accession>A0A815QE73</accession>
<dbReference type="InterPro" id="IPR051830">
    <property type="entry name" value="NOTCH_homolog"/>
</dbReference>
<dbReference type="Gene3D" id="2.40.128.620">
    <property type="match status" value="1"/>
</dbReference>
<dbReference type="PANTHER" id="PTHR24033">
    <property type="entry name" value="EGF-LIKE DOMAIN-CONTAINING PROTEIN"/>
    <property type="match status" value="1"/>
</dbReference>
<dbReference type="SMART" id="SM00192">
    <property type="entry name" value="LDLa"/>
    <property type="match status" value="6"/>
</dbReference>
<dbReference type="SUPFAM" id="SSF81321">
    <property type="entry name" value="Family A G protein-coupled receptor-like"/>
    <property type="match status" value="1"/>
</dbReference>
<dbReference type="PROSITE" id="PS50068">
    <property type="entry name" value="LDLRA_2"/>
    <property type="match status" value="2"/>
</dbReference>